<accession>T0ZWI5</accession>
<sequence>MNQFPIGKHISQEFNSELGGLRRQLLTMGGLVEQQISDALKVLREGDSQLAEKLDQADQEINQLEIALDEAGSHILVRRQPAASDLRLIFAILKASSDLERVGDEASKIGRLFLSLPIQERDPAGFHEVVRLGEAAHNIIHGALDAFARIDANAALTILREDFRIDRDYESFIRQSITYMMEDPRTIRRVFNSLWIGRSMERIGDHAKNICEYVIYLVYGKDVRHARTDEIEKLMHAPSGHLK</sequence>
<proteinExistence type="inferred from homology"/>
<reference evidence="9" key="2">
    <citation type="journal article" date="2014" name="ISME J.">
        <title>Microbial stratification in low pH oxic and suboxic macroscopic growths along an acid mine drainage.</title>
        <authorList>
            <person name="Mendez-Garcia C."/>
            <person name="Mesa V."/>
            <person name="Sprenger R.R."/>
            <person name="Richter M."/>
            <person name="Diez M.S."/>
            <person name="Solano J."/>
            <person name="Bargiela R."/>
            <person name="Golyshina O.V."/>
            <person name="Manteca A."/>
            <person name="Ramos J.L."/>
            <person name="Gallego J.R."/>
            <person name="Llorente I."/>
            <person name="Martins Dos Santos V.A."/>
            <person name="Jensen O.N."/>
            <person name="Pelaez A.I."/>
            <person name="Sanchez J."/>
            <person name="Ferrer M."/>
        </authorList>
    </citation>
    <scope>NUCLEOTIDE SEQUENCE</scope>
</reference>
<dbReference type="PIRSF" id="PIRSF003107">
    <property type="entry name" value="PhoU"/>
    <property type="match status" value="1"/>
</dbReference>
<dbReference type="InterPro" id="IPR026022">
    <property type="entry name" value="PhoU_dom"/>
</dbReference>
<feature type="domain" description="PhoU" evidence="8">
    <location>
        <begin position="26"/>
        <end position="111"/>
    </location>
</feature>
<dbReference type="FunFam" id="1.20.58.220:FF:000004">
    <property type="entry name" value="Phosphate-specific transport system accessory protein PhoU"/>
    <property type="match status" value="1"/>
</dbReference>
<comment type="subunit">
    <text evidence="3">Homodimer.</text>
</comment>
<evidence type="ECO:0000256" key="3">
    <source>
        <dbReference type="ARBA" id="ARBA00011738"/>
    </source>
</evidence>
<evidence type="ECO:0000256" key="6">
    <source>
        <dbReference type="ARBA" id="ARBA00022592"/>
    </source>
</evidence>
<feature type="domain" description="PhoU" evidence="8">
    <location>
        <begin position="130"/>
        <end position="214"/>
    </location>
</feature>
<comment type="caution">
    <text evidence="9">The sequence shown here is derived from an EMBL/GenBank/DDBJ whole genome shotgun (WGS) entry which is preliminary data.</text>
</comment>
<dbReference type="PANTHER" id="PTHR42930">
    <property type="entry name" value="PHOSPHATE-SPECIFIC TRANSPORT SYSTEM ACCESSORY PROTEIN PHOU"/>
    <property type="match status" value="1"/>
</dbReference>
<dbReference type="PANTHER" id="PTHR42930:SF3">
    <property type="entry name" value="PHOSPHATE-SPECIFIC TRANSPORT SYSTEM ACCESSORY PROTEIN PHOU"/>
    <property type="match status" value="1"/>
</dbReference>
<keyword evidence="5" id="KW-0963">Cytoplasm</keyword>
<dbReference type="GO" id="GO:0006817">
    <property type="term" value="P:phosphate ion transport"/>
    <property type="evidence" value="ECO:0007669"/>
    <property type="project" value="UniProtKB-KW"/>
</dbReference>
<dbReference type="NCBIfam" id="TIGR02135">
    <property type="entry name" value="phoU_full"/>
    <property type="match status" value="1"/>
</dbReference>
<keyword evidence="7" id="KW-0175">Coiled coil</keyword>
<gene>
    <name evidence="9" type="ORF">B1B_17295</name>
</gene>
<feature type="coiled-coil region" evidence="7">
    <location>
        <begin position="47"/>
        <end position="74"/>
    </location>
</feature>
<name>T0ZWI5_9ZZZZ</name>
<evidence type="ECO:0000256" key="1">
    <source>
        <dbReference type="ARBA" id="ARBA00004496"/>
    </source>
</evidence>
<evidence type="ECO:0000313" key="9">
    <source>
        <dbReference type="EMBL" id="EQD34300.1"/>
    </source>
</evidence>
<evidence type="ECO:0000259" key="8">
    <source>
        <dbReference type="Pfam" id="PF01895"/>
    </source>
</evidence>
<dbReference type="InterPro" id="IPR028366">
    <property type="entry name" value="PhoU"/>
</dbReference>
<reference evidence="9" key="1">
    <citation type="submission" date="2013-08" db="EMBL/GenBank/DDBJ databases">
        <authorList>
            <person name="Mendez C."/>
            <person name="Richter M."/>
            <person name="Ferrer M."/>
            <person name="Sanchez J."/>
        </authorList>
    </citation>
    <scope>NUCLEOTIDE SEQUENCE</scope>
</reference>
<dbReference type="Gene3D" id="1.20.58.220">
    <property type="entry name" value="Phosphate transport system protein phou homolog 2, domain 2"/>
    <property type="match status" value="2"/>
</dbReference>
<comment type="similarity">
    <text evidence="2">Belongs to the PhoU family.</text>
</comment>
<dbReference type="Pfam" id="PF01895">
    <property type="entry name" value="PhoU"/>
    <property type="match status" value="2"/>
</dbReference>
<keyword evidence="4" id="KW-0813">Transport</keyword>
<dbReference type="AlphaFoldDB" id="T0ZWI5"/>
<keyword evidence="6" id="KW-0592">Phosphate transport</keyword>
<dbReference type="GO" id="GO:0030643">
    <property type="term" value="P:intracellular phosphate ion homeostasis"/>
    <property type="evidence" value="ECO:0007669"/>
    <property type="project" value="InterPro"/>
</dbReference>
<dbReference type="InterPro" id="IPR038078">
    <property type="entry name" value="PhoU-like_sf"/>
</dbReference>
<comment type="subcellular location">
    <subcellularLocation>
        <location evidence="1">Cytoplasm</location>
    </subcellularLocation>
</comment>
<evidence type="ECO:0000256" key="4">
    <source>
        <dbReference type="ARBA" id="ARBA00022448"/>
    </source>
</evidence>
<dbReference type="SUPFAM" id="SSF109755">
    <property type="entry name" value="PhoU-like"/>
    <property type="match status" value="1"/>
</dbReference>
<evidence type="ECO:0000256" key="5">
    <source>
        <dbReference type="ARBA" id="ARBA00022490"/>
    </source>
</evidence>
<dbReference type="GO" id="GO:0045936">
    <property type="term" value="P:negative regulation of phosphate metabolic process"/>
    <property type="evidence" value="ECO:0007669"/>
    <property type="project" value="InterPro"/>
</dbReference>
<evidence type="ECO:0000256" key="7">
    <source>
        <dbReference type="SAM" id="Coils"/>
    </source>
</evidence>
<protein>
    <submittedName>
        <fullName evidence="9">Transcriptional regulator PhoU</fullName>
    </submittedName>
</protein>
<dbReference type="GO" id="GO:0005737">
    <property type="term" value="C:cytoplasm"/>
    <property type="evidence" value="ECO:0007669"/>
    <property type="project" value="UniProtKB-SubCell"/>
</dbReference>
<organism evidence="9">
    <name type="scientific">mine drainage metagenome</name>
    <dbReference type="NCBI Taxonomy" id="410659"/>
    <lineage>
        <taxon>unclassified sequences</taxon>
        <taxon>metagenomes</taxon>
        <taxon>ecological metagenomes</taxon>
    </lineage>
</organism>
<evidence type="ECO:0000256" key="2">
    <source>
        <dbReference type="ARBA" id="ARBA00008107"/>
    </source>
</evidence>
<dbReference type="EMBL" id="AUZY01011541">
    <property type="protein sequence ID" value="EQD34300.1"/>
    <property type="molecule type" value="Genomic_DNA"/>
</dbReference>